<sequence>MTAGSREGGPAGPGAVRVLRAAHRTASAWKNGGGVTREVAARPEGAGPDAFVWRVSIAEVAADGPFSAFPGVDRTLTLAEGAGMELTVGGVRRVVAERFAPRHFAGDEPTACRLLSGPVVNFNVMYRRDAVRARTAVVRSDGGGRGDGHGGRGRPLALTAGPGETLLVVALEGAAVLERPDGSGPGERLGPYDAASATGPFDRLLRTEGRAAVVRFEPLRP</sequence>
<accession>A0A5P2UV39</accession>
<dbReference type="KEGG" id="ssub:CP968_30840"/>
<dbReference type="InterPro" id="IPR011051">
    <property type="entry name" value="RmlC_Cupin_sf"/>
</dbReference>
<dbReference type="Pfam" id="PF05962">
    <property type="entry name" value="HutD"/>
    <property type="match status" value="1"/>
</dbReference>
<reference evidence="2" key="3">
    <citation type="submission" date="2020-09" db="EMBL/GenBank/DDBJ databases">
        <authorList>
            <person name="Sun Q."/>
            <person name="Ohkuma M."/>
        </authorList>
    </citation>
    <scope>NUCLEOTIDE SEQUENCE</scope>
    <source>
        <strain evidence="2">JCM 4834</strain>
    </source>
</reference>
<proteinExistence type="predicted"/>
<name>A0A5P2UV39_9ACTN</name>
<dbReference type="InterPro" id="IPR014710">
    <property type="entry name" value="RmlC-like_jellyroll"/>
</dbReference>
<dbReference type="Proteomes" id="UP000634660">
    <property type="component" value="Unassembled WGS sequence"/>
</dbReference>
<dbReference type="EMBL" id="CP023701">
    <property type="protein sequence ID" value="QEU82085.1"/>
    <property type="molecule type" value="Genomic_DNA"/>
</dbReference>
<reference evidence="3 4" key="2">
    <citation type="submission" date="2017-09" db="EMBL/GenBank/DDBJ databases">
        <authorList>
            <person name="Lee N."/>
            <person name="Cho B.-K."/>
        </authorList>
    </citation>
    <scope>NUCLEOTIDE SEQUENCE [LARGE SCALE GENOMIC DNA]</scope>
    <source>
        <strain evidence="3 4">ATCC 27467</strain>
    </source>
</reference>
<dbReference type="Gene3D" id="2.60.120.10">
    <property type="entry name" value="Jelly Rolls"/>
    <property type="match status" value="1"/>
</dbReference>
<dbReference type="AlphaFoldDB" id="A0A5P2UV39"/>
<feature type="region of interest" description="Disordered" evidence="1">
    <location>
        <begin position="179"/>
        <end position="201"/>
    </location>
</feature>
<dbReference type="InterPro" id="IPR010282">
    <property type="entry name" value="Uncharacterised_HutD/Ves"/>
</dbReference>
<dbReference type="PANTHER" id="PTHR37943">
    <property type="entry name" value="PROTEIN VES"/>
    <property type="match status" value="1"/>
</dbReference>
<evidence type="ECO:0000313" key="4">
    <source>
        <dbReference type="Proteomes" id="UP000326831"/>
    </source>
</evidence>
<gene>
    <name evidence="3" type="ORF">CP968_30840</name>
    <name evidence="2" type="ORF">GCM10010371_56560</name>
</gene>
<reference evidence="2" key="1">
    <citation type="journal article" date="2014" name="Int. J. Syst. Evol. Microbiol.">
        <title>Complete genome sequence of Corynebacterium casei LMG S-19264T (=DSM 44701T), isolated from a smear-ripened cheese.</title>
        <authorList>
            <consortium name="US DOE Joint Genome Institute (JGI-PGF)"/>
            <person name="Walter F."/>
            <person name="Albersmeier A."/>
            <person name="Kalinowski J."/>
            <person name="Ruckert C."/>
        </authorList>
    </citation>
    <scope>NUCLEOTIDE SEQUENCE</scope>
    <source>
        <strain evidence="2">JCM 4834</strain>
    </source>
</reference>
<protein>
    <submittedName>
        <fullName evidence="3">HutD family protein</fullName>
    </submittedName>
</protein>
<organism evidence="3 4">
    <name type="scientific">Streptomyces subrutilus</name>
    <dbReference type="NCBI Taxonomy" id="36818"/>
    <lineage>
        <taxon>Bacteria</taxon>
        <taxon>Bacillati</taxon>
        <taxon>Actinomycetota</taxon>
        <taxon>Actinomycetes</taxon>
        <taxon>Kitasatosporales</taxon>
        <taxon>Streptomycetaceae</taxon>
        <taxon>Streptomyces</taxon>
    </lineage>
</organism>
<evidence type="ECO:0000313" key="2">
    <source>
        <dbReference type="EMBL" id="GGZ89258.1"/>
    </source>
</evidence>
<dbReference type="EMBL" id="BMVX01000027">
    <property type="protein sequence ID" value="GGZ89258.1"/>
    <property type="molecule type" value="Genomic_DNA"/>
</dbReference>
<dbReference type="RefSeq" id="WP_150521088.1">
    <property type="nucleotide sequence ID" value="NZ_BMVX01000027.1"/>
</dbReference>
<dbReference type="SUPFAM" id="SSF51182">
    <property type="entry name" value="RmlC-like cupins"/>
    <property type="match status" value="1"/>
</dbReference>
<dbReference type="Proteomes" id="UP000326831">
    <property type="component" value="Chromosome"/>
</dbReference>
<dbReference type="OrthoDB" id="9800082at2"/>
<dbReference type="PANTHER" id="PTHR37943:SF1">
    <property type="entry name" value="PROTEIN VES"/>
    <property type="match status" value="1"/>
</dbReference>
<dbReference type="CDD" id="cd20293">
    <property type="entry name" value="cupin_HutD_N"/>
    <property type="match status" value="1"/>
</dbReference>
<keyword evidence="4" id="KW-1185">Reference proteome</keyword>
<evidence type="ECO:0000256" key="1">
    <source>
        <dbReference type="SAM" id="MobiDB-lite"/>
    </source>
</evidence>
<evidence type="ECO:0000313" key="3">
    <source>
        <dbReference type="EMBL" id="QEU82085.1"/>
    </source>
</evidence>